<dbReference type="AlphaFoldDB" id="A0AAN8IX78"/>
<gene>
    <name evidence="2" type="ORF">SNE40_021151</name>
</gene>
<name>A0AAN8IX78_PATCE</name>
<keyword evidence="3" id="KW-1185">Reference proteome</keyword>
<accession>A0AAN8IX78</accession>
<evidence type="ECO:0000256" key="1">
    <source>
        <dbReference type="SAM" id="MobiDB-lite"/>
    </source>
</evidence>
<protein>
    <submittedName>
        <fullName evidence="2">Uncharacterized protein</fullName>
    </submittedName>
</protein>
<dbReference type="EMBL" id="JAZGQO010000018">
    <property type="protein sequence ID" value="KAK6167042.1"/>
    <property type="molecule type" value="Genomic_DNA"/>
</dbReference>
<dbReference type="Proteomes" id="UP001347796">
    <property type="component" value="Unassembled WGS sequence"/>
</dbReference>
<comment type="caution">
    <text evidence="2">The sequence shown here is derived from an EMBL/GenBank/DDBJ whole genome shotgun (WGS) entry which is preliminary data.</text>
</comment>
<feature type="compositionally biased region" description="Low complexity" evidence="1">
    <location>
        <begin position="122"/>
        <end position="133"/>
    </location>
</feature>
<proteinExistence type="predicted"/>
<reference evidence="2 3" key="1">
    <citation type="submission" date="2024-01" db="EMBL/GenBank/DDBJ databases">
        <title>The genome of the rayed Mediterranean limpet Patella caerulea (Linnaeus, 1758).</title>
        <authorList>
            <person name="Anh-Thu Weber A."/>
            <person name="Halstead-Nussloch G."/>
        </authorList>
    </citation>
    <scope>NUCLEOTIDE SEQUENCE [LARGE SCALE GENOMIC DNA]</scope>
    <source>
        <strain evidence="2">AATW-2023a</strain>
        <tissue evidence="2">Whole specimen</tissue>
    </source>
</reference>
<organism evidence="2 3">
    <name type="scientific">Patella caerulea</name>
    <name type="common">Rayed Mediterranean limpet</name>
    <dbReference type="NCBI Taxonomy" id="87958"/>
    <lineage>
        <taxon>Eukaryota</taxon>
        <taxon>Metazoa</taxon>
        <taxon>Spiralia</taxon>
        <taxon>Lophotrochozoa</taxon>
        <taxon>Mollusca</taxon>
        <taxon>Gastropoda</taxon>
        <taxon>Patellogastropoda</taxon>
        <taxon>Patelloidea</taxon>
        <taxon>Patellidae</taxon>
        <taxon>Patella</taxon>
    </lineage>
</organism>
<evidence type="ECO:0000313" key="2">
    <source>
        <dbReference type="EMBL" id="KAK6167042.1"/>
    </source>
</evidence>
<evidence type="ECO:0000313" key="3">
    <source>
        <dbReference type="Proteomes" id="UP001347796"/>
    </source>
</evidence>
<feature type="compositionally biased region" description="Basic and acidic residues" evidence="1">
    <location>
        <begin position="148"/>
        <end position="158"/>
    </location>
</feature>
<feature type="region of interest" description="Disordered" evidence="1">
    <location>
        <begin position="122"/>
        <end position="158"/>
    </location>
</feature>
<sequence>MYDVHEVKQVLRAVDVTTQFTNTIRVGDPKSEKFANKPRPMRITAASHEALKDLKLASRMLIDITDGPLAMIDINADNTRFQREEMCYLVQLKEQKMTEARQAGNKDANWVVWRGKLVNMQRRPIPQGQPPQQKGLDSELVQLSPPRGNEEKLEPGQI</sequence>